<evidence type="ECO:0000313" key="1">
    <source>
        <dbReference type="EMBL" id="SOS23119.1"/>
    </source>
</evidence>
<evidence type="ECO:0000313" key="2">
    <source>
        <dbReference type="Proteomes" id="UP000239025"/>
    </source>
</evidence>
<accession>A0A193SUZ8</accession>
<gene>
    <name evidence="1" type="ORF">PL963_04531</name>
</gene>
<name>A0A193SUZ8_9PSED</name>
<reference evidence="2" key="1">
    <citation type="submission" date="2017-11" db="EMBL/GenBank/DDBJ databases">
        <authorList>
            <person name="Blom J."/>
        </authorList>
    </citation>
    <scope>NUCLEOTIDE SEQUENCE [LARGE SCALE GENOMIC DNA]</scope>
</reference>
<dbReference type="AlphaFoldDB" id="A0A193SUZ8"/>
<sequence>MSVITVTDATFQQEALEASKTKPVLVEISTRGNRIPGQVGNIKGPSERKALFWVQNRKYRCAIGSTSAGSHHSNTPSALT</sequence>
<proteinExistence type="predicted"/>
<dbReference type="Proteomes" id="UP000239025">
    <property type="component" value="Chromosome 1"/>
</dbReference>
<organism evidence="1 2">
    <name type="scientific">Pseudomonas cerasi</name>
    <dbReference type="NCBI Taxonomy" id="1583341"/>
    <lineage>
        <taxon>Bacteria</taxon>
        <taxon>Pseudomonadati</taxon>
        <taxon>Pseudomonadota</taxon>
        <taxon>Gammaproteobacteria</taxon>
        <taxon>Pseudomonadales</taxon>
        <taxon>Pseudomonadaceae</taxon>
        <taxon>Pseudomonas</taxon>
    </lineage>
</organism>
<dbReference type="EMBL" id="LT963395">
    <property type="protein sequence ID" value="SOS23119.1"/>
    <property type="molecule type" value="Genomic_DNA"/>
</dbReference>
<keyword evidence="2" id="KW-1185">Reference proteome</keyword>
<protein>
    <submittedName>
        <fullName evidence="1">Uncharacterized protein</fullName>
    </submittedName>
</protein>